<dbReference type="SUPFAM" id="SSF52172">
    <property type="entry name" value="CheY-like"/>
    <property type="match status" value="1"/>
</dbReference>
<evidence type="ECO:0000313" key="3">
    <source>
        <dbReference type="EMBL" id="MDI9876559.1"/>
    </source>
</evidence>
<feature type="domain" description="Response regulatory" evidence="2">
    <location>
        <begin position="5"/>
        <end position="130"/>
    </location>
</feature>
<dbReference type="CDD" id="cd17557">
    <property type="entry name" value="REC_Rcp-like"/>
    <property type="match status" value="1"/>
</dbReference>
<dbReference type="RefSeq" id="WP_283382855.1">
    <property type="nucleotide sequence ID" value="NZ_JASHIE010000013.1"/>
</dbReference>
<dbReference type="Gene3D" id="3.40.50.2300">
    <property type="match status" value="1"/>
</dbReference>
<dbReference type="InterPro" id="IPR011006">
    <property type="entry name" value="CheY-like_superfamily"/>
</dbReference>
<gene>
    <name evidence="3" type="ORF">QM481_18605</name>
</gene>
<accession>A0ABT6Z600</accession>
<evidence type="ECO:0000259" key="2">
    <source>
        <dbReference type="PROSITE" id="PS50110"/>
    </source>
</evidence>
<protein>
    <submittedName>
        <fullName evidence="3">Response regulator</fullName>
    </submittedName>
</protein>
<comment type="caution">
    <text evidence="3">The sequence shown here is derived from an EMBL/GenBank/DDBJ whole genome shotgun (WGS) entry which is preliminary data.</text>
</comment>
<dbReference type="Proteomes" id="UP001225761">
    <property type="component" value="Unassembled WGS sequence"/>
</dbReference>
<dbReference type="PROSITE" id="PS50110">
    <property type="entry name" value="RESPONSE_REGULATORY"/>
    <property type="match status" value="1"/>
</dbReference>
<reference evidence="3 4" key="1">
    <citation type="submission" date="2023-05" db="EMBL/GenBank/DDBJ databases">
        <title>Novel species of genus Flectobacillus isolated from stream in China.</title>
        <authorList>
            <person name="Lu H."/>
        </authorList>
    </citation>
    <scope>NUCLEOTIDE SEQUENCE [LARGE SCALE GENOMIC DNA]</scope>
    <source>
        <strain evidence="3 4">LFS242W</strain>
    </source>
</reference>
<dbReference type="PANTHER" id="PTHR44520">
    <property type="entry name" value="RESPONSE REGULATOR RCP1-RELATED"/>
    <property type="match status" value="1"/>
</dbReference>
<dbReference type="InterPro" id="IPR052893">
    <property type="entry name" value="TCS_response_regulator"/>
</dbReference>
<dbReference type="InterPro" id="IPR001789">
    <property type="entry name" value="Sig_transdc_resp-reg_receiver"/>
</dbReference>
<dbReference type="EMBL" id="JASHIE010000013">
    <property type="protein sequence ID" value="MDI9876559.1"/>
    <property type="molecule type" value="Genomic_DNA"/>
</dbReference>
<dbReference type="Pfam" id="PF00072">
    <property type="entry name" value="Response_reg"/>
    <property type="match status" value="1"/>
</dbReference>
<name>A0ABT6Z600_9BACT</name>
<sequence length="145" mass="16513">MKKGHILLVEDNEGDILLTKEAFEHSSLVNKLSVVRNGKEAMDFLTKKGKYAHEVLPDFVLLDVNIPKKNGHEVLRFIKNTEHIKHIPVVMFTTSSTPKDVSMAYENHANCYITKPVDVKSFQIAVNQIENFWLSLVQLPPSYHA</sequence>
<dbReference type="PANTHER" id="PTHR44520:SF2">
    <property type="entry name" value="RESPONSE REGULATOR RCP1"/>
    <property type="match status" value="1"/>
</dbReference>
<evidence type="ECO:0000313" key="4">
    <source>
        <dbReference type="Proteomes" id="UP001225761"/>
    </source>
</evidence>
<proteinExistence type="predicted"/>
<organism evidence="3 4">
    <name type="scientific">Flectobacillus rivi</name>
    <dbReference type="NCBI Taxonomy" id="2984209"/>
    <lineage>
        <taxon>Bacteria</taxon>
        <taxon>Pseudomonadati</taxon>
        <taxon>Bacteroidota</taxon>
        <taxon>Cytophagia</taxon>
        <taxon>Cytophagales</taxon>
        <taxon>Flectobacillaceae</taxon>
        <taxon>Flectobacillus</taxon>
    </lineage>
</organism>
<evidence type="ECO:0000256" key="1">
    <source>
        <dbReference type="PROSITE-ProRule" id="PRU00169"/>
    </source>
</evidence>
<keyword evidence="1" id="KW-0597">Phosphoprotein</keyword>
<dbReference type="SMART" id="SM00448">
    <property type="entry name" value="REC"/>
    <property type="match status" value="1"/>
</dbReference>
<keyword evidence="4" id="KW-1185">Reference proteome</keyword>
<feature type="modified residue" description="4-aspartylphosphate" evidence="1">
    <location>
        <position position="63"/>
    </location>
</feature>